<evidence type="ECO:0000313" key="1">
    <source>
        <dbReference type="EMBL" id="KAJ0088772.1"/>
    </source>
</evidence>
<organism evidence="1 2">
    <name type="scientific">Pistacia atlantica</name>
    <dbReference type="NCBI Taxonomy" id="434234"/>
    <lineage>
        <taxon>Eukaryota</taxon>
        <taxon>Viridiplantae</taxon>
        <taxon>Streptophyta</taxon>
        <taxon>Embryophyta</taxon>
        <taxon>Tracheophyta</taxon>
        <taxon>Spermatophyta</taxon>
        <taxon>Magnoliopsida</taxon>
        <taxon>eudicotyledons</taxon>
        <taxon>Gunneridae</taxon>
        <taxon>Pentapetalae</taxon>
        <taxon>rosids</taxon>
        <taxon>malvids</taxon>
        <taxon>Sapindales</taxon>
        <taxon>Anacardiaceae</taxon>
        <taxon>Pistacia</taxon>
    </lineage>
</organism>
<proteinExistence type="predicted"/>
<name>A0ACC1AQ29_9ROSI</name>
<evidence type="ECO:0000313" key="2">
    <source>
        <dbReference type="Proteomes" id="UP001164250"/>
    </source>
</evidence>
<protein>
    <submittedName>
        <fullName evidence="1">Uncharacterized protein</fullName>
    </submittedName>
</protein>
<dbReference type="Proteomes" id="UP001164250">
    <property type="component" value="Chromosome 9"/>
</dbReference>
<sequence>MTQKSTVTYNTMISAFARNGRISDAFQLFEKIPRKNMVSWQGNYYVACWNAMISGYAKKRKFDDAKKLFDAIPAKNIVSWNSMLSGYTKNGEMSLAMKFFEEMEEHNMFSWNLMLDEFVEVDDLDSTWKIPNAELVFKDISQVDVVSWNSLIAGYAFNGCGKEAIKLFEETVMEGVAADQVTFIEIRSTGQISGTENLLYE</sequence>
<gene>
    <name evidence="1" type="ORF">Patl1_33256</name>
</gene>
<reference evidence="2" key="1">
    <citation type="journal article" date="2023" name="G3 (Bethesda)">
        <title>Genome assembly and association tests identify interacting loci associated with vigor, precocity, and sex in interspecific pistachio rootstocks.</title>
        <authorList>
            <person name="Palmer W."/>
            <person name="Jacygrad E."/>
            <person name="Sagayaradj S."/>
            <person name="Cavanaugh K."/>
            <person name="Han R."/>
            <person name="Bertier L."/>
            <person name="Beede B."/>
            <person name="Kafkas S."/>
            <person name="Golino D."/>
            <person name="Preece J."/>
            <person name="Michelmore R."/>
        </authorList>
    </citation>
    <scope>NUCLEOTIDE SEQUENCE [LARGE SCALE GENOMIC DNA]</scope>
</reference>
<comment type="caution">
    <text evidence="1">The sequence shown here is derived from an EMBL/GenBank/DDBJ whole genome shotgun (WGS) entry which is preliminary data.</text>
</comment>
<dbReference type="EMBL" id="CM047905">
    <property type="protein sequence ID" value="KAJ0088772.1"/>
    <property type="molecule type" value="Genomic_DNA"/>
</dbReference>
<accession>A0ACC1AQ29</accession>
<keyword evidence="2" id="KW-1185">Reference proteome</keyword>